<dbReference type="InterPro" id="IPR020846">
    <property type="entry name" value="MFS_dom"/>
</dbReference>
<dbReference type="CDD" id="cd17365">
    <property type="entry name" value="MFS_PcaK_like"/>
    <property type="match status" value="1"/>
</dbReference>
<organism evidence="7 8">
    <name type="scientific">Cupriavidus necator</name>
    <name type="common">Alcaligenes eutrophus</name>
    <name type="synonym">Ralstonia eutropha</name>
    <dbReference type="NCBI Taxonomy" id="106590"/>
    <lineage>
        <taxon>Bacteria</taxon>
        <taxon>Pseudomonadati</taxon>
        <taxon>Pseudomonadota</taxon>
        <taxon>Betaproteobacteria</taxon>
        <taxon>Burkholderiales</taxon>
        <taxon>Burkholderiaceae</taxon>
        <taxon>Cupriavidus</taxon>
    </lineage>
</organism>
<sequence length="449" mass="47831">MKQNIADDVLKDTRVNSFHLMIMFWCSMLMLFDGYDLVIYGSVLPHLMSDWNLSPVAAGFIGSSALFGMMVGALTLGSSSDRFGRRKVILTCLVFFSAAALANGFSQNTTEFAVCRFLTGVGLGGMVPNIVSLMTEMAPPSKRNIMVTIMLSFYSVGGVIAAILGKTVTPEFGWRANFLIAGLPLLAFPLLYRWLPESISFLAGKGRLSEAEPLVRRYAPQYQGSVVALEAVLGEGKGGSSQSRVAELFKHGRAVDTLLLWVAFGMCMLMVYGLNTWLPKLMAASGYSLGSSLSFLITLNVGAVVGGLCSGWLADRYGGKPTLILFFIVAAISIELLGYKQTPVVLNLLLAFAGATTIGTLCIVHAFAAQLYASQVRSTGVGWAAAAGRLGAVSGPALGGYLLSQQFPNTFNFMVFAIPGVVAAIAVLLISRQVHKEAGPVRTLASSIE</sequence>
<dbReference type="RefSeq" id="WP_114134332.1">
    <property type="nucleotide sequence ID" value="NZ_CP068436.1"/>
</dbReference>
<dbReference type="InterPro" id="IPR011701">
    <property type="entry name" value="MFS"/>
</dbReference>
<feature type="domain" description="Major facilitator superfamily (MFS) profile" evidence="6">
    <location>
        <begin position="22"/>
        <end position="435"/>
    </location>
</feature>
<feature type="transmembrane region" description="Helical" evidence="5">
    <location>
        <begin position="111"/>
        <end position="133"/>
    </location>
</feature>
<dbReference type="GO" id="GO:0046943">
    <property type="term" value="F:carboxylic acid transmembrane transporter activity"/>
    <property type="evidence" value="ECO:0007669"/>
    <property type="project" value="TreeGrafter"/>
</dbReference>
<dbReference type="PANTHER" id="PTHR23508:SF10">
    <property type="entry name" value="CARBOXYLIC ACID TRANSPORTER PROTEIN HOMOLOG"/>
    <property type="match status" value="1"/>
</dbReference>
<dbReference type="PROSITE" id="PS50850">
    <property type="entry name" value="MFS"/>
    <property type="match status" value="1"/>
</dbReference>
<keyword evidence="2 5" id="KW-0812">Transmembrane</keyword>
<keyword evidence="3 5" id="KW-1133">Transmembrane helix</keyword>
<dbReference type="PANTHER" id="PTHR23508">
    <property type="entry name" value="CARBOXYLIC ACID TRANSPORTER PROTEIN HOMOLOG"/>
    <property type="match status" value="1"/>
</dbReference>
<name>A0A367PEU8_CUPNE</name>
<proteinExistence type="predicted"/>
<dbReference type="InterPro" id="IPR036259">
    <property type="entry name" value="MFS_trans_sf"/>
</dbReference>
<feature type="transmembrane region" description="Helical" evidence="5">
    <location>
        <begin position="88"/>
        <end position="105"/>
    </location>
</feature>
<evidence type="ECO:0000313" key="8">
    <source>
        <dbReference type="Proteomes" id="UP000253501"/>
    </source>
</evidence>
<feature type="transmembrane region" description="Helical" evidence="5">
    <location>
        <begin position="345"/>
        <end position="368"/>
    </location>
</feature>
<feature type="transmembrane region" description="Helical" evidence="5">
    <location>
        <begin position="410"/>
        <end position="430"/>
    </location>
</feature>
<dbReference type="SUPFAM" id="SSF103473">
    <property type="entry name" value="MFS general substrate transporter"/>
    <property type="match status" value="1"/>
</dbReference>
<protein>
    <submittedName>
        <fullName evidence="7">MFS transporter</fullName>
    </submittedName>
</protein>
<dbReference type="PROSITE" id="PS00217">
    <property type="entry name" value="SUGAR_TRANSPORT_2"/>
    <property type="match status" value="1"/>
</dbReference>
<feature type="transmembrane region" description="Helical" evidence="5">
    <location>
        <begin position="145"/>
        <end position="164"/>
    </location>
</feature>
<dbReference type="Gene3D" id="1.20.1250.20">
    <property type="entry name" value="MFS general substrate transporter like domains"/>
    <property type="match status" value="1"/>
</dbReference>
<feature type="transmembrane region" description="Helical" evidence="5">
    <location>
        <begin position="20"/>
        <end position="44"/>
    </location>
</feature>
<evidence type="ECO:0000256" key="4">
    <source>
        <dbReference type="ARBA" id="ARBA00023136"/>
    </source>
</evidence>
<evidence type="ECO:0000259" key="6">
    <source>
        <dbReference type="PROSITE" id="PS50850"/>
    </source>
</evidence>
<evidence type="ECO:0000313" key="7">
    <source>
        <dbReference type="EMBL" id="RCJ05615.1"/>
    </source>
</evidence>
<dbReference type="AlphaFoldDB" id="A0A367PEU8"/>
<dbReference type="InterPro" id="IPR005829">
    <property type="entry name" value="Sugar_transporter_CS"/>
</dbReference>
<gene>
    <name evidence="7" type="ORF">DDK22_25475</name>
</gene>
<dbReference type="Proteomes" id="UP000253501">
    <property type="component" value="Unassembled WGS sequence"/>
</dbReference>
<accession>A0A367PEU8</accession>
<evidence type="ECO:0000256" key="1">
    <source>
        <dbReference type="ARBA" id="ARBA00004141"/>
    </source>
</evidence>
<feature type="transmembrane region" description="Helical" evidence="5">
    <location>
        <begin position="293"/>
        <end position="314"/>
    </location>
</feature>
<dbReference type="EMBL" id="QDHA01000068">
    <property type="protein sequence ID" value="RCJ05615.1"/>
    <property type="molecule type" value="Genomic_DNA"/>
</dbReference>
<dbReference type="Pfam" id="PF07690">
    <property type="entry name" value="MFS_1"/>
    <property type="match status" value="1"/>
</dbReference>
<keyword evidence="4 5" id="KW-0472">Membrane</keyword>
<evidence type="ECO:0000256" key="5">
    <source>
        <dbReference type="SAM" id="Phobius"/>
    </source>
</evidence>
<comment type="caution">
    <text evidence="7">The sequence shown here is derived from an EMBL/GenBank/DDBJ whole genome shotgun (WGS) entry which is preliminary data.</text>
</comment>
<reference evidence="7 8" key="1">
    <citation type="submission" date="2018-04" db="EMBL/GenBank/DDBJ databases">
        <title>Cupriavidus necator CR12 genome sequencing and assembly.</title>
        <authorList>
            <person name="Ben Fekih I."/>
            <person name="Mazhar H.S."/>
            <person name="Bello S.K."/>
            <person name="Rensing C."/>
        </authorList>
    </citation>
    <scope>NUCLEOTIDE SEQUENCE [LARGE SCALE GENOMIC DNA]</scope>
    <source>
        <strain evidence="7 8">CR12</strain>
    </source>
</reference>
<feature type="transmembrane region" description="Helical" evidence="5">
    <location>
        <begin position="380"/>
        <end position="404"/>
    </location>
</feature>
<feature type="transmembrane region" description="Helical" evidence="5">
    <location>
        <begin position="258"/>
        <end position="278"/>
    </location>
</feature>
<comment type="subcellular location">
    <subcellularLocation>
        <location evidence="1">Membrane</location>
        <topology evidence="1">Multi-pass membrane protein</topology>
    </subcellularLocation>
</comment>
<evidence type="ECO:0000256" key="3">
    <source>
        <dbReference type="ARBA" id="ARBA00022989"/>
    </source>
</evidence>
<feature type="transmembrane region" description="Helical" evidence="5">
    <location>
        <begin position="176"/>
        <end position="195"/>
    </location>
</feature>
<evidence type="ECO:0000256" key="2">
    <source>
        <dbReference type="ARBA" id="ARBA00022692"/>
    </source>
</evidence>
<feature type="transmembrane region" description="Helical" evidence="5">
    <location>
        <begin position="321"/>
        <end position="339"/>
    </location>
</feature>
<dbReference type="GO" id="GO:0005886">
    <property type="term" value="C:plasma membrane"/>
    <property type="evidence" value="ECO:0007669"/>
    <property type="project" value="TreeGrafter"/>
</dbReference>
<feature type="transmembrane region" description="Helical" evidence="5">
    <location>
        <begin position="56"/>
        <end position="76"/>
    </location>
</feature>